<dbReference type="Proteomes" id="UP000015104">
    <property type="component" value="Unassembled WGS sequence"/>
</dbReference>
<reference evidence="1" key="2">
    <citation type="submission" date="2015-06" db="UniProtKB">
        <authorList>
            <consortium name="EnsemblMetazoa"/>
        </authorList>
    </citation>
    <scope>IDENTIFICATION</scope>
</reference>
<dbReference type="EMBL" id="CAEY01000389">
    <property type="status" value="NOT_ANNOTATED_CDS"/>
    <property type="molecule type" value="Genomic_DNA"/>
</dbReference>
<organism evidence="1 2">
    <name type="scientific">Tetranychus urticae</name>
    <name type="common">Two-spotted spider mite</name>
    <dbReference type="NCBI Taxonomy" id="32264"/>
    <lineage>
        <taxon>Eukaryota</taxon>
        <taxon>Metazoa</taxon>
        <taxon>Ecdysozoa</taxon>
        <taxon>Arthropoda</taxon>
        <taxon>Chelicerata</taxon>
        <taxon>Arachnida</taxon>
        <taxon>Acari</taxon>
        <taxon>Acariformes</taxon>
        <taxon>Trombidiformes</taxon>
        <taxon>Prostigmata</taxon>
        <taxon>Eleutherengona</taxon>
        <taxon>Raphignathae</taxon>
        <taxon>Tetranychoidea</taxon>
        <taxon>Tetranychidae</taxon>
        <taxon>Tetranychus</taxon>
    </lineage>
</organism>
<dbReference type="AlphaFoldDB" id="T1KRE1"/>
<protein>
    <submittedName>
        <fullName evidence="1">Uncharacterized protein</fullName>
    </submittedName>
</protein>
<reference evidence="2" key="1">
    <citation type="submission" date="2011-08" db="EMBL/GenBank/DDBJ databases">
        <authorList>
            <person name="Rombauts S."/>
        </authorList>
    </citation>
    <scope>NUCLEOTIDE SEQUENCE</scope>
    <source>
        <strain evidence="2">London</strain>
    </source>
</reference>
<proteinExistence type="predicted"/>
<name>T1KRE1_TETUR</name>
<dbReference type="EnsemblMetazoa" id="tetur18g03210.1">
    <property type="protein sequence ID" value="tetur18g03210.1"/>
    <property type="gene ID" value="tetur18g03210"/>
</dbReference>
<accession>T1KRE1</accession>
<keyword evidence="2" id="KW-1185">Reference proteome</keyword>
<sequence>MLELPAIPNDEVIHRLEPIFEGYIRCQNFIDSFSTNKRIPITYSELYQAVIQEPGIQRMSISNSNYTNKGWLWLTATSELAEFRTTLPLVLAVTKASETKA</sequence>
<dbReference type="HOGENOM" id="CLU_2295189_0_0_1"/>
<evidence type="ECO:0000313" key="2">
    <source>
        <dbReference type="Proteomes" id="UP000015104"/>
    </source>
</evidence>
<evidence type="ECO:0000313" key="1">
    <source>
        <dbReference type="EnsemblMetazoa" id="tetur18g03210.1"/>
    </source>
</evidence>